<feature type="domain" description="EF-hand" evidence="3">
    <location>
        <begin position="58"/>
        <end position="93"/>
    </location>
</feature>
<protein>
    <recommendedName>
        <fullName evidence="3">EF-hand domain-containing protein</fullName>
    </recommendedName>
</protein>
<dbReference type="SUPFAM" id="SSF47473">
    <property type="entry name" value="EF-hand"/>
    <property type="match status" value="1"/>
</dbReference>
<comment type="caution">
    <text evidence="4">The sequence shown here is derived from an EMBL/GenBank/DDBJ whole genome shotgun (WGS) entry which is preliminary data.</text>
</comment>
<feature type="chain" id="PRO_5046534325" description="EF-hand domain-containing protein" evidence="2">
    <location>
        <begin position="26"/>
        <end position="99"/>
    </location>
</feature>
<gene>
    <name evidence="4" type="ORF">GCM10009430_21780</name>
</gene>
<name>A0ABP3U2W4_9FLAO</name>
<dbReference type="Gene3D" id="1.10.238.10">
    <property type="entry name" value="EF-hand"/>
    <property type="match status" value="1"/>
</dbReference>
<proteinExistence type="predicted"/>
<keyword evidence="2" id="KW-0732">Signal</keyword>
<accession>A0ABP3U2W4</accession>
<evidence type="ECO:0000259" key="3">
    <source>
        <dbReference type="PROSITE" id="PS50222"/>
    </source>
</evidence>
<dbReference type="RefSeq" id="WP_299601586.1">
    <property type="nucleotide sequence ID" value="NZ_BAAAGE010000002.1"/>
</dbReference>
<dbReference type="InterPro" id="IPR018247">
    <property type="entry name" value="EF_Hand_1_Ca_BS"/>
</dbReference>
<keyword evidence="5" id="KW-1185">Reference proteome</keyword>
<evidence type="ECO:0000313" key="4">
    <source>
        <dbReference type="EMBL" id="GAA0721001.1"/>
    </source>
</evidence>
<dbReference type="InterPro" id="IPR002048">
    <property type="entry name" value="EF_hand_dom"/>
</dbReference>
<feature type="region of interest" description="Disordered" evidence="1">
    <location>
        <begin position="78"/>
        <end position="99"/>
    </location>
</feature>
<dbReference type="InterPro" id="IPR011992">
    <property type="entry name" value="EF-hand-dom_pair"/>
</dbReference>
<evidence type="ECO:0000313" key="5">
    <source>
        <dbReference type="Proteomes" id="UP001501758"/>
    </source>
</evidence>
<evidence type="ECO:0000256" key="1">
    <source>
        <dbReference type="SAM" id="MobiDB-lite"/>
    </source>
</evidence>
<dbReference type="PROSITE" id="PS00018">
    <property type="entry name" value="EF_HAND_1"/>
    <property type="match status" value="1"/>
</dbReference>
<dbReference type="PROSITE" id="PS50222">
    <property type="entry name" value="EF_HAND_2"/>
    <property type="match status" value="1"/>
</dbReference>
<sequence length="99" mass="11337">MKSNLFNLGLIMTGIFVFTSCHSNAQSNDNKRQKERPSVEEIFKKMDANEDGKLAKDEIKGPLKRDFAKIDLDEDGFITKEELEKAPKPERKGPPRDNR</sequence>
<reference evidence="5" key="1">
    <citation type="journal article" date="2019" name="Int. J. Syst. Evol. Microbiol.">
        <title>The Global Catalogue of Microorganisms (GCM) 10K type strain sequencing project: providing services to taxonomists for standard genome sequencing and annotation.</title>
        <authorList>
            <consortium name="The Broad Institute Genomics Platform"/>
            <consortium name="The Broad Institute Genome Sequencing Center for Infectious Disease"/>
            <person name="Wu L."/>
            <person name="Ma J."/>
        </authorList>
    </citation>
    <scope>NUCLEOTIDE SEQUENCE [LARGE SCALE GENOMIC DNA]</scope>
    <source>
        <strain evidence="5">JCM 15974</strain>
    </source>
</reference>
<dbReference type="Proteomes" id="UP001501758">
    <property type="component" value="Unassembled WGS sequence"/>
</dbReference>
<dbReference type="PROSITE" id="PS51257">
    <property type="entry name" value="PROKAR_LIPOPROTEIN"/>
    <property type="match status" value="1"/>
</dbReference>
<dbReference type="Pfam" id="PF13202">
    <property type="entry name" value="EF-hand_5"/>
    <property type="match status" value="2"/>
</dbReference>
<dbReference type="EMBL" id="BAAAGE010000002">
    <property type="protein sequence ID" value="GAA0721001.1"/>
    <property type="molecule type" value="Genomic_DNA"/>
</dbReference>
<feature type="signal peptide" evidence="2">
    <location>
        <begin position="1"/>
        <end position="25"/>
    </location>
</feature>
<evidence type="ECO:0000256" key="2">
    <source>
        <dbReference type="SAM" id="SignalP"/>
    </source>
</evidence>
<organism evidence="4 5">
    <name type="scientific">Aquimarina litoralis</name>
    <dbReference type="NCBI Taxonomy" id="584605"/>
    <lineage>
        <taxon>Bacteria</taxon>
        <taxon>Pseudomonadati</taxon>
        <taxon>Bacteroidota</taxon>
        <taxon>Flavobacteriia</taxon>
        <taxon>Flavobacteriales</taxon>
        <taxon>Flavobacteriaceae</taxon>
        <taxon>Aquimarina</taxon>
    </lineage>
</organism>